<dbReference type="RefSeq" id="XP_014657159.1">
    <property type="nucleotide sequence ID" value="XM_014801673.1"/>
</dbReference>
<keyword evidence="8 11" id="KW-0472">Membrane</keyword>
<keyword evidence="4" id="KW-1003">Cell membrane</keyword>
<evidence type="ECO:0000256" key="6">
    <source>
        <dbReference type="ARBA" id="ARBA00022989"/>
    </source>
</evidence>
<evidence type="ECO:0000256" key="8">
    <source>
        <dbReference type="ARBA" id="ARBA00023136"/>
    </source>
</evidence>
<comment type="similarity">
    <text evidence="2">Belongs to the SHO1 family.</text>
</comment>
<name>A0A081CDS0_PSEA2</name>
<keyword evidence="6 11" id="KW-1133">Transmembrane helix</keyword>
<dbReference type="PANTHER" id="PTHR15735:SF19">
    <property type="entry name" value="ACTIN CYTOSKELETON-REGULATORY COMPLEX PROTEIN SLA1"/>
    <property type="match status" value="1"/>
</dbReference>
<protein>
    <submittedName>
        <fullName evidence="13">Osmosensor protein</fullName>
    </submittedName>
</protein>
<dbReference type="GO" id="GO:0005886">
    <property type="term" value="C:plasma membrane"/>
    <property type="evidence" value="ECO:0007669"/>
    <property type="project" value="UniProtKB-SubCell"/>
</dbReference>
<dbReference type="EMBL" id="DF830073">
    <property type="protein sequence ID" value="GAK64816.1"/>
    <property type="molecule type" value="Genomic_DNA"/>
</dbReference>
<comment type="subcellular location">
    <subcellularLocation>
        <location evidence="1">Cell membrane</location>
        <topology evidence="1">Multi-pass membrane protein</topology>
    </subcellularLocation>
</comment>
<evidence type="ECO:0000256" key="9">
    <source>
        <dbReference type="PROSITE-ProRule" id="PRU00192"/>
    </source>
</evidence>
<evidence type="ECO:0000256" key="3">
    <source>
        <dbReference type="ARBA" id="ARBA00022443"/>
    </source>
</evidence>
<evidence type="ECO:0000256" key="7">
    <source>
        <dbReference type="ARBA" id="ARBA00023016"/>
    </source>
</evidence>
<evidence type="ECO:0000256" key="5">
    <source>
        <dbReference type="ARBA" id="ARBA00022692"/>
    </source>
</evidence>
<reference evidence="13" key="1">
    <citation type="submission" date="2014-07" db="EMBL/GenBank/DDBJ databases">
        <title>Draft genome sequence of the yeast Pseudozyma antarctica JCM 10317 known as a producer of lipase B which used in a wide range of industrial applications.</title>
        <authorList>
            <person name="Morita T."/>
            <person name="Saika A."/>
            <person name="Koike H."/>
        </authorList>
    </citation>
    <scope>NUCLEOTIDE SEQUENCE</scope>
    <source>
        <strain evidence="13">JCM 10317</strain>
    </source>
</reference>
<evidence type="ECO:0000256" key="1">
    <source>
        <dbReference type="ARBA" id="ARBA00004651"/>
    </source>
</evidence>
<feature type="region of interest" description="Disordered" evidence="10">
    <location>
        <begin position="278"/>
        <end position="318"/>
    </location>
</feature>
<feature type="transmembrane region" description="Helical" evidence="11">
    <location>
        <begin position="76"/>
        <end position="97"/>
    </location>
</feature>
<evidence type="ECO:0000256" key="10">
    <source>
        <dbReference type="SAM" id="MobiDB-lite"/>
    </source>
</evidence>
<dbReference type="SUPFAM" id="SSF50044">
    <property type="entry name" value="SH3-domain"/>
    <property type="match status" value="1"/>
</dbReference>
<dbReference type="GO" id="GO:0005634">
    <property type="term" value="C:nucleus"/>
    <property type="evidence" value="ECO:0007669"/>
    <property type="project" value="TreeGrafter"/>
</dbReference>
<dbReference type="InterPro" id="IPR001452">
    <property type="entry name" value="SH3_domain"/>
</dbReference>
<dbReference type="Gene3D" id="2.30.30.40">
    <property type="entry name" value="SH3 Domains"/>
    <property type="match status" value="1"/>
</dbReference>
<evidence type="ECO:0000256" key="11">
    <source>
        <dbReference type="SAM" id="Phobius"/>
    </source>
</evidence>
<dbReference type="PROSITE" id="PS50002">
    <property type="entry name" value="SH3"/>
    <property type="match status" value="1"/>
</dbReference>
<feature type="domain" description="SH3" evidence="12">
    <location>
        <begin position="321"/>
        <end position="380"/>
    </location>
</feature>
<feature type="transmembrane region" description="Helical" evidence="11">
    <location>
        <begin position="139"/>
        <end position="161"/>
    </location>
</feature>
<dbReference type="PRINTS" id="PR00452">
    <property type="entry name" value="SH3DOMAIN"/>
</dbReference>
<organism evidence="13">
    <name type="scientific">Pseudozyma antarctica</name>
    <name type="common">Yeast</name>
    <name type="synonym">Candida antarctica</name>
    <dbReference type="NCBI Taxonomy" id="84753"/>
    <lineage>
        <taxon>Eukaryota</taxon>
        <taxon>Fungi</taxon>
        <taxon>Dikarya</taxon>
        <taxon>Basidiomycota</taxon>
        <taxon>Ustilaginomycotina</taxon>
        <taxon>Ustilaginomycetes</taxon>
        <taxon>Ustilaginales</taxon>
        <taxon>Ustilaginaceae</taxon>
        <taxon>Moesziomyces</taxon>
    </lineage>
</organism>
<evidence type="ECO:0000313" key="13">
    <source>
        <dbReference type="EMBL" id="GAK64816.1"/>
    </source>
</evidence>
<proteinExistence type="inferred from homology"/>
<dbReference type="SMART" id="SM00326">
    <property type="entry name" value="SH3"/>
    <property type="match status" value="1"/>
</dbReference>
<dbReference type="InterPro" id="IPR035522">
    <property type="entry name" value="Sho1_SH3"/>
</dbReference>
<evidence type="ECO:0000313" key="14">
    <source>
        <dbReference type="Proteomes" id="UP000053758"/>
    </source>
</evidence>
<dbReference type="GO" id="GO:0007232">
    <property type="term" value="P:osmosensory signaling pathway via Sho1 osmosensor"/>
    <property type="evidence" value="ECO:0007669"/>
    <property type="project" value="UniProtKB-ARBA"/>
</dbReference>
<keyword evidence="14" id="KW-1185">Reference proteome</keyword>
<gene>
    <name evidence="13" type="ORF">PAN0_006d3031</name>
</gene>
<feature type="transmembrane region" description="Helical" evidence="11">
    <location>
        <begin position="109"/>
        <end position="127"/>
    </location>
</feature>
<dbReference type="Proteomes" id="UP000053758">
    <property type="component" value="Unassembled WGS sequence"/>
</dbReference>
<keyword evidence="5 11" id="KW-0812">Transmembrane</keyword>
<dbReference type="GO" id="GO:0000147">
    <property type="term" value="P:actin cortical patch assembly"/>
    <property type="evidence" value="ECO:0007669"/>
    <property type="project" value="TreeGrafter"/>
</dbReference>
<dbReference type="GeneID" id="26303882"/>
<feature type="transmembrane region" description="Helical" evidence="11">
    <location>
        <begin position="167"/>
        <end position="188"/>
    </location>
</feature>
<dbReference type="HOGENOM" id="CLU_043316_0_0_1"/>
<feature type="compositionally biased region" description="Low complexity" evidence="10">
    <location>
        <begin position="299"/>
        <end position="314"/>
    </location>
</feature>
<sequence length="380" mass="39380">MSWAVPHLGRRASAQHCDPGASLPTRSFSTFHHPTHPSTIINVIRTTTFSTIELQANMAGKRGGGFDIGMIFAHKILTVLFVLSTVGWVVAFIGQIAAEAGAGGRQGSLWFAIFLQLAVIAGYYACVMTDSLATARLQLTAFTAVALVFSVTGINSGIYSGNSSEQAVAAGWFLITITNIVWLLFVTAEEESPFYAMLNIANDGVTPPGAGAGRSGGARYGGNQNMRMANNASTGLGYGAGNASAYSGNLQGGGYQPAYGNSPSAADITTANGTGLGAPKMSSASIRSRGAEGAATQDAAPSVASHAPASPGGAQKSDLPDYGYKARALYAYQANADDPTEISFAKGEVLDIVDNSGKWWQARKATGETGIVPSNYMQLL</sequence>
<dbReference type="Pfam" id="PF00018">
    <property type="entry name" value="SH3_1"/>
    <property type="match status" value="1"/>
</dbReference>
<evidence type="ECO:0000259" key="12">
    <source>
        <dbReference type="PROSITE" id="PS50002"/>
    </source>
</evidence>
<dbReference type="GO" id="GO:0030833">
    <property type="term" value="P:regulation of actin filament polymerization"/>
    <property type="evidence" value="ECO:0007669"/>
    <property type="project" value="TreeGrafter"/>
</dbReference>
<dbReference type="InterPro" id="IPR036028">
    <property type="entry name" value="SH3-like_dom_sf"/>
</dbReference>
<dbReference type="AlphaFoldDB" id="A0A081CDS0"/>
<keyword evidence="7" id="KW-0346">Stress response</keyword>
<accession>A0A081CDS0</accession>
<dbReference type="PANTHER" id="PTHR15735">
    <property type="entry name" value="FCH AND DOUBLE SH3 DOMAINS PROTEIN"/>
    <property type="match status" value="1"/>
</dbReference>
<evidence type="ECO:0000256" key="4">
    <source>
        <dbReference type="ARBA" id="ARBA00022475"/>
    </source>
</evidence>
<dbReference type="CDD" id="cd11855">
    <property type="entry name" value="SH3_Sho1p"/>
    <property type="match status" value="1"/>
</dbReference>
<dbReference type="FunFam" id="2.30.30.40:FF:000213">
    <property type="entry name" value="High osmolarity signaling protein SHO1"/>
    <property type="match status" value="1"/>
</dbReference>
<evidence type="ECO:0000256" key="2">
    <source>
        <dbReference type="ARBA" id="ARBA00009739"/>
    </source>
</evidence>
<keyword evidence="3 9" id="KW-0728">SH3 domain</keyword>